<dbReference type="PANTHER" id="PTHR43498">
    <property type="entry name" value="FERREDOXIN:COB-COM HETERODISULFIDE REDUCTASE SUBUNIT A"/>
    <property type="match status" value="1"/>
</dbReference>
<name>A0ABR6NEY3_9SPHN</name>
<evidence type="ECO:0000313" key="7">
    <source>
        <dbReference type="Proteomes" id="UP001138540"/>
    </source>
</evidence>
<dbReference type="Proteomes" id="UP001138540">
    <property type="component" value="Unassembled WGS sequence"/>
</dbReference>
<dbReference type="EMBL" id="JACHKA010000001">
    <property type="protein sequence ID" value="MBB5984789.1"/>
    <property type="molecule type" value="Genomic_DNA"/>
</dbReference>
<evidence type="ECO:0000256" key="3">
    <source>
        <dbReference type="ARBA" id="ARBA00023002"/>
    </source>
</evidence>
<proteinExistence type="predicted"/>
<keyword evidence="7" id="KW-1185">Reference proteome</keyword>
<evidence type="ECO:0000256" key="1">
    <source>
        <dbReference type="ARBA" id="ARBA00022485"/>
    </source>
</evidence>
<accession>A0ABR6NEY3</accession>
<protein>
    <submittedName>
        <fullName evidence="6">Glycine/D-amino acid oxidase-like deaminating enzyme</fullName>
    </submittedName>
</protein>
<keyword evidence="2" id="KW-0479">Metal-binding</keyword>
<evidence type="ECO:0000313" key="6">
    <source>
        <dbReference type="EMBL" id="MBB5984789.1"/>
    </source>
</evidence>
<dbReference type="SUPFAM" id="SSF51905">
    <property type="entry name" value="FAD/NAD(P)-binding domain"/>
    <property type="match status" value="1"/>
</dbReference>
<dbReference type="RefSeq" id="WP_184150380.1">
    <property type="nucleotide sequence ID" value="NZ_JACHKA010000001.1"/>
</dbReference>
<organism evidence="6 7">
    <name type="scientific">Sphingobium lignivorans</name>
    <dbReference type="NCBI Taxonomy" id="2735886"/>
    <lineage>
        <taxon>Bacteria</taxon>
        <taxon>Pseudomonadati</taxon>
        <taxon>Pseudomonadota</taxon>
        <taxon>Alphaproteobacteria</taxon>
        <taxon>Sphingomonadales</taxon>
        <taxon>Sphingomonadaceae</taxon>
        <taxon>Sphingobium</taxon>
    </lineage>
</organism>
<keyword evidence="1" id="KW-0004">4Fe-4S</keyword>
<keyword evidence="4" id="KW-0408">Iron</keyword>
<dbReference type="InterPro" id="IPR039650">
    <property type="entry name" value="HdrA-like"/>
</dbReference>
<evidence type="ECO:0000256" key="2">
    <source>
        <dbReference type="ARBA" id="ARBA00022723"/>
    </source>
</evidence>
<evidence type="ECO:0000256" key="4">
    <source>
        <dbReference type="ARBA" id="ARBA00023004"/>
    </source>
</evidence>
<dbReference type="Gene3D" id="3.50.50.60">
    <property type="entry name" value="FAD/NAD(P)-binding domain"/>
    <property type="match status" value="1"/>
</dbReference>
<comment type="caution">
    <text evidence="6">The sequence shown here is derived from an EMBL/GenBank/DDBJ whole genome shotgun (WGS) entry which is preliminary data.</text>
</comment>
<keyword evidence="3" id="KW-0560">Oxidoreductase</keyword>
<keyword evidence="5" id="KW-0411">Iron-sulfur</keyword>
<dbReference type="PANTHER" id="PTHR43498:SF1">
    <property type="entry name" value="COB--COM HETERODISULFIDE REDUCTASE IRON-SULFUR SUBUNIT A"/>
    <property type="match status" value="1"/>
</dbReference>
<sequence length="353" mass="37175">MNIEATGLRAIAASQDIALPARRTPVYRSVDVVVCGGGPAGVAAAVTAARGGARTLLVERHVVLGGNGPLSFDIDLGQHPEGIAAEVAARLEQAGEAGPDRMGEGRVHDPEAMKYALLDIAREAGVSFLLSTWVSDPIMRDGETRGVMVENKSGRFAVLAGIVIDATGDGELASRAGVAIATVDQPAAVQLNARIGGIDFDRALAGRPQWPALVAEAKREGRLADDQPDTIELYGVLQPERKIAFLRGPRIEGQGGRDVEGLSRAEAHLRNLMREFLPFLKGVPGFESSFLVDVAGALQLGDGRRTKASRPASAVDAEERSAVPDWLEGDVAAQLLKIGAKPAGVERLLIVER</sequence>
<evidence type="ECO:0000256" key="5">
    <source>
        <dbReference type="ARBA" id="ARBA00023014"/>
    </source>
</evidence>
<gene>
    <name evidence="6" type="ORF">HNP60_000763</name>
</gene>
<dbReference type="Pfam" id="PF12831">
    <property type="entry name" value="FAD_oxidored"/>
    <property type="match status" value="1"/>
</dbReference>
<dbReference type="InterPro" id="IPR036188">
    <property type="entry name" value="FAD/NAD-bd_sf"/>
</dbReference>
<dbReference type="PRINTS" id="PR00411">
    <property type="entry name" value="PNDRDTASEI"/>
</dbReference>
<reference evidence="6 7" key="1">
    <citation type="submission" date="2020-08" db="EMBL/GenBank/DDBJ databases">
        <title>Exploring microbial biodiversity for novel pathways involved in the catabolism of aromatic compounds derived from lignin.</title>
        <authorList>
            <person name="Elkins J."/>
        </authorList>
    </citation>
    <scope>NUCLEOTIDE SEQUENCE [LARGE SCALE GENOMIC DNA]</scope>
    <source>
        <strain evidence="6 7">B1D3A</strain>
    </source>
</reference>